<comment type="caution">
    <text evidence="1">The sequence shown here is derived from an EMBL/GenBank/DDBJ whole genome shotgun (WGS) entry which is preliminary data.</text>
</comment>
<gene>
    <name evidence="1" type="ORF">LCGC14_2831000</name>
</gene>
<name>A0A0F9AMJ0_9ZZZZ</name>
<dbReference type="AlphaFoldDB" id="A0A0F9AMJ0"/>
<organism evidence="1">
    <name type="scientific">marine sediment metagenome</name>
    <dbReference type="NCBI Taxonomy" id="412755"/>
    <lineage>
        <taxon>unclassified sequences</taxon>
        <taxon>metagenomes</taxon>
        <taxon>ecological metagenomes</taxon>
    </lineage>
</organism>
<evidence type="ECO:0000313" key="1">
    <source>
        <dbReference type="EMBL" id="KKK79689.1"/>
    </source>
</evidence>
<sequence length="93" mass="10166">FTWIRATTSQVVSPNPAKVGSIIVTPDSDSNKADVTFYDGESTSDPQILQIRGGGGITDTVNFQPYLQTKRGLYMSEGSNVAEVLIQLMWEPE</sequence>
<reference evidence="1" key="1">
    <citation type="journal article" date="2015" name="Nature">
        <title>Complex archaea that bridge the gap between prokaryotes and eukaryotes.</title>
        <authorList>
            <person name="Spang A."/>
            <person name="Saw J.H."/>
            <person name="Jorgensen S.L."/>
            <person name="Zaremba-Niedzwiedzka K."/>
            <person name="Martijn J."/>
            <person name="Lind A.E."/>
            <person name="van Eijk R."/>
            <person name="Schleper C."/>
            <person name="Guy L."/>
            <person name="Ettema T.J."/>
        </authorList>
    </citation>
    <scope>NUCLEOTIDE SEQUENCE</scope>
</reference>
<proteinExistence type="predicted"/>
<feature type="non-terminal residue" evidence="1">
    <location>
        <position position="1"/>
    </location>
</feature>
<accession>A0A0F9AMJ0</accession>
<dbReference type="EMBL" id="LAZR01053914">
    <property type="protein sequence ID" value="KKK79689.1"/>
    <property type="molecule type" value="Genomic_DNA"/>
</dbReference>
<protein>
    <submittedName>
        <fullName evidence="1">Uncharacterized protein</fullName>
    </submittedName>
</protein>